<dbReference type="EMBL" id="MFGW01000132">
    <property type="protein sequence ID" value="OGF64715.1"/>
    <property type="molecule type" value="Genomic_DNA"/>
</dbReference>
<accession>A0A1F5VMR9</accession>
<reference evidence="1 2" key="1">
    <citation type="journal article" date="2016" name="Nat. Commun.">
        <title>Thousands of microbial genomes shed light on interconnected biogeochemical processes in an aquifer system.</title>
        <authorList>
            <person name="Anantharaman K."/>
            <person name="Brown C.T."/>
            <person name="Hug L.A."/>
            <person name="Sharon I."/>
            <person name="Castelle C.J."/>
            <person name="Probst A.J."/>
            <person name="Thomas B.C."/>
            <person name="Singh A."/>
            <person name="Wilkins M.J."/>
            <person name="Karaoz U."/>
            <person name="Brodie E.L."/>
            <person name="Williams K.H."/>
            <person name="Hubbard S.S."/>
            <person name="Banfield J.F."/>
        </authorList>
    </citation>
    <scope>NUCLEOTIDE SEQUENCE [LARGE SCALE GENOMIC DNA]</scope>
</reference>
<gene>
    <name evidence="1" type="ORF">A2Y62_14780</name>
</gene>
<sequence length="298" mass="34580">MKLHRSYSICQIEYALNFIFKRSLPLRKIFQRACDLGLITLTADKISLFFGKRITKCFKGKLFTVIDKFQHSFHVFRAYFKNSFLKQYQKFDTFLRNELVSNNVKDFSLHKSLDCLDTLKSTFKTILDRFTDFQALCLNNHFDFDLISLLAKPVTIGNTSIPGIQLNNKRLLRIMHILLHSSYACTAWKTNDLYLSILASFSLSPSSYTIDQLRYDIRKLKAHGIIQRIDHSYLYLLTDFGKKVCIIFTLFHSRIFGPICASLFNSLPNSSYKPTSKIEQAYSNINNSLNELLQLLTA</sequence>
<comment type="caution">
    <text evidence="1">The sequence shown here is derived from an EMBL/GenBank/DDBJ whole genome shotgun (WGS) entry which is preliminary data.</text>
</comment>
<dbReference type="Proteomes" id="UP000178943">
    <property type="component" value="Unassembled WGS sequence"/>
</dbReference>
<evidence type="ECO:0000313" key="2">
    <source>
        <dbReference type="Proteomes" id="UP000178943"/>
    </source>
</evidence>
<name>A0A1F5VMR9_9BACT</name>
<protein>
    <submittedName>
        <fullName evidence="1">Uncharacterized protein</fullName>
    </submittedName>
</protein>
<proteinExistence type="predicted"/>
<evidence type="ECO:0000313" key="1">
    <source>
        <dbReference type="EMBL" id="OGF64715.1"/>
    </source>
</evidence>
<organism evidence="1 2">
    <name type="scientific">Candidatus Fischerbacteria bacterium RBG_13_37_8</name>
    <dbReference type="NCBI Taxonomy" id="1817863"/>
    <lineage>
        <taxon>Bacteria</taxon>
        <taxon>Candidatus Fischeribacteriota</taxon>
    </lineage>
</organism>
<dbReference type="AlphaFoldDB" id="A0A1F5VMR9"/>